<dbReference type="InterPro" id="IPR046373">
    <property type="entry name" value="Acyl-CoA_Oxase/DH_mid-dom_sf"/>
</dbReference>
<dbReference type="EC" id="1.3.99.41" evidence="9"/>
<dbReference type="PANTHER" id="PTHR42803:SF1">
    <property type="entry name" value="BROAD-SPECIFICITY LINEAR ACYL-COA DEHYDROGENASE FADE5"/>
    <property type="match status" value="1"/>
</dbReference>
<dbReference type="InterPro" id="IPR009100">
    <property type="entry name" value="AcylCoA_DH/oxidase_NM_dom_sf"/>
</dbReference>
<dbReference type="SUPFAM" id="SSF56645">
    <property type="entry name" value="Acyl-CoA dehydrogenase NM domain-like"/>
    <property type="match status" value="1"/>
</dbReference>
<dbReference type="GO" id="GO:0005886">
    <property type="term" value="C:plasma membrane"/>
    <property type="evidence" value="ECO:0007669"/>
    <property type="project" value="TreeGrafter"/>
</dbReference>
<evidence type="ECO:0000259" key="13">
    <source>
        <dbReference type="Pfam" id="PF02770"/>
    </source>
</evidence>
<sequence>MAQYIADRRDIDFVLFEQLEADKLCEHEKYAEFNKKTFDLLINEARNYAVKEVLPTLTEGDRAGGAIFDNGKVTVPECYQKPYKLLVEGEWVGMTEDPEVGGQGFPLTIGQAVIEYIIGANFAFAAYGYAGHGTAKMIEIFGTDKQKELYLKKLYSAEWGGTMVLTEPEAGSDVGNLSTTATPNDDGTYNISGNKIFITGAEQDLTPNVIHPVLARIEGAPKGTKGISLFIVPKIWVNDDGSLGEPNDVVCTGIEHKMGLKGSSTCSLTFGGQGKCKGVLLGEVNKGMQVMFHMMNEARLLVGTIGACNASAAYLYAVNYAKERIQGRDLDDMFNHDAAPVPIIKHPDVRRMLLWMKAHVDGMRSLCYYGANMFDKIKLETDETQKEYYQGIIEILTPIIKSYCTDRGFQVCGEAIQCYGGYGYTQEFPVEQIMRDSKINSIYEGTNGIQAMDLLGRKMGMKKGAYFINLLSEIGKIVAQAKQNPALDQDASKLEEAVTRLSEIAMHLGSTAASGKIKEAFSFATPFQEVMGDVVMGWMLLWRAVIAAPKLDKIVGGKDAAEVAAKNKEAAFYLSQLKTAEYFINSILPGTIGKMNAIGATNDAVVSTPEACFMG</sequence>
<dbReference type="Pfam" id="PF00441">
    <property type="entry name" value="Acyl-CoA_dh_1"/>
    <property type="match status" value="1"/>
</dbReference>
<feature type="domain" description="Acyl-CoA dehydrogenase/oxidase N-terminal" evidence="14">
    <location>
        <begin position="41"/>
        <end position="158"/>
    </location>
</feature>
<dbReference type="AlphaFoldDB" id="A0A1M6NZT2"/>
<dbReference type="SUPFAM" id="SSF47203">
    <property type="entry name" value="Acyl-CoA dehydrogenase C-terminal domain-like"/>
    <property type="match status" value="1"/>
</dbReference>
<feature type="domain" description="Acyl-CoA dehydrogenase/oxidase C-terminal" evidence="12">
    <location>
        <begin position="285"/>
        <end position="454"/>
    </location>
</feature>
<dbReference type="Proteomes" id="UP000183994">
    <property type="component" value="Unassembled WGS sequence"/>
</dbReference>
<evidence type="ECO:0000313" key="16">
    <source>
        <dbReference type="EMBL" id="SHK01225.1"/>
    </source>
</evidence>
<evidence type="ECO:0000256" key="11">
    <source>
        <dbReference type="RuleBase" id="RU362125"/>
    </source>
</evidence>
<dbReference type="Gene3D" id="1.20.140.10">
    <property type="entry name" value="Butyryl-CoA Dehydrogenase, subunit A, domain 3"/>
    <property type="match status" value="1"/>
</dbReference>
<dbReference type="PANTHER" id="PTHR42803">
    <property type="entry name" value="ACYL-COA DEHYDROGENASE"/>
    <property type="match status" value="1"/>
</dbReference>
<keyword evidence="5 11" id="KW-0274">FAD</keyword>
<comment type="cofactor">
    <cofactor evidence="1 11">
        <name>FAD</name>
        <dbReference type="ChEBI" id="CHEBI:57692"/>
    </cofactor>
</comment>
<proteinExistence type="inferred from homology"/>
<dbReference type="Gene3D" id="1.10.540.10">
    <property type="entry name" value="Acyl-CoA dehydrogenase/oxidase, N-terminal domain"/>
    <property type="match status" value="1"/>
</dbReference>
<dbReference type="InterPro" id="IPR036250">
    <property type="entry name" value="AcylCo_DH-like_C"/>
</dbReference>
<comment type="catalytic activity">
    <reaction evidence="7">
        <text>3-(methylsulfanyl)propanoyl-CoA + oxidized [electron-transfer flavoprotein] + H(+) = 3-(methylsulfanyl)acryloyl-CoA + reduced [electron-transfer flavoprotein]</text>
        <dbReference type="Rhea" id="RHEA:52612"/>
        <dbReference type="Rhea" id="RHEA-COMP:10685"/>
        <dbReference type="Rhea" id="RHEA-COMP:10686"/>
        <dbReference type="ChEBI" id="CHEBI:15378"/>
        <dbReference type="ChEBI" id="CHEBI:57692"/>
        <dbReference type="ChEBI" id="CHEBI:58307"/>
        <dbReference type="ChEBI" id="CHEBI:82815"/>
        <dbReference type="ChEBI" id="CHEBI:84994"/>
        <dbReference type="EC" id="1.3.99.41"/>
    </reaction>
    <physiologicalReaction direction="left-to-right" evidence="7">
        <dbReference type="Rhea" id="RHEA:52613"/>
    </physiologicalReaction>
</comment>
<dbReference type="OrthoDB" id="9765339at2"/>
<dbReference type="InterPro" id="IPR009075">
    <property type="entry name" value="AcylCo_DH/oxidase_C"/>
</dbReference>
<evidence type="ECO:0000256" key="4">
    <source>
        <dbReference type="ARBA" id="ARBA00022630"/>
    </source>
</evidence>
<dbReference type="Pfam" id="PF02770">
    <property type="entry name" value="Acyl-CoA_dh_M"/>
    <property type="match status" value="1"/>
</dbReference>
<dbReference type="InterPro" id="IPR025878">
    <property type="entry name" value="Acyl-CoA_dh-like_C_dom"/>
</dbReference>
<dbReference type="Pfam" id="PF02771">
    <property type="entry name" value="Acyl-CoA_dh_N"/>
    <property type="match status" value="1"/>
</dbReference>
<dbReference type="InterPro" id="IPR037069">
    <property type="entry name" value="AcylCoA_DH/ox_N_sf"/>
</dbReference>
<feature type="domain" description="Acetyl-CoA dehydrogenase-like C-terminal" evidence="15">
    <location>
        <begin position="471"/>
        <end position="607"/>
    </location>
</feature>
<dbReference type="InterPro" id="IPR052166">
    <property type="entry name" value="Diverse_Acyl-CoA_DH"/>
</dbReference>
<organism evidence="16 17">
    <name type="scientific">Desulfatibacillum alkenivorans DSM 16219</name>
    <dbReference type="NCBI Taxonomy" id="1121393"/>
    <lineage>
        <taxon>Bacteria</taxon>
        <taxon>Pseudomonadati</taxon>
        <taxon>Thermodesulfobacteriota</taxon>
        <taxon>Desulfobacteria</taxon>
        <taxon>Desulfobacterales</taxon>
        <taxon>Desulfatibacillaceae</taxon>
        <taxon>Desulfatibacillum</taxon>
    </lineage>
</organism>
<protein>
    <recommendedName>
        <fullName evidence="10">3-methylmercaptopropionyl-CoA dehydrogenase</fullName>
        <ecNumber evidence="9">1.3.99.41</ecNumber>
    </recommendedName>
</protein>
<dbReference type="InterPro" id="IPR006091">
    <property type="entry name" value="Acyl-CoA_Oxase/DH_mid-dom"/>
</dbReference>
<keyword evidence="4 11" id="KW-0285">Flavoprotein</keyword>
<comment type="subunit">
    <text evidence="3">Homotetramer.</text>
</comment>
<evidence type="ECO:0000256" key="10">
    <source>
        <dbReference type="ARBA" id="ARBA00069043"/>
    </source>
</evidence>
<evidence type="ECO:0000259" key="14">
    <source>
        <dbReference type="Pfam" id="PF02771"/>
    </source>
</evidence>
<reference evidence="17" key="1">
    <citation type="submission" date="2016-11" db="EMBL/GenBank/DDBJ databases">
        <authorList>
            <person name="Varghese N."/>
            <person name="Submissions S."/>
        </authorList>
    </citation>
    <scope>NUCLEOTIDE SEQUENCE [LARGE SCALE GENOMIC DNA]</scope>
    <source>
        <strain evidence="17">DSM 16219</strain>
    </source>
</reference>
<evidence type="ECO:0000256" key="3">
    <source>
        <dbReference type="ARBA" id="ARBA00011881"/>
    </source>
</evidence>
<evidence type="ECO:0000256" key="7">
    <source>
        <dbReference type="ARBA" id="ARBA00051388"/>
    </source>
</evidence>
<evidence type="ECO:0000256" key="6">
    <source>
        <dbReference type="ARBA" id="ARBA00023002"/>
    </source>
</evidence>
<name>A0A1M6NZT2_9BACT</name>
<dbReference type="STRING" id="1121393.SAMN02745216_02716"/>
<evidence type="ECO:0000256" key="9">
    <source>
        <dbReference type="ARBA" id="ARBA00066694"/>
    </source>
</evidence>
<dbReference type="RefSeq" id="WP_073476657.1">
    <property type="nucleotide sequence ID" value="NZ_FQZU01000016.1"/>
</dbReference>
<evidence type="ECO:0000313" key="17">
    <source>
        <dbReference type="Proteomes" id="UP000183994"/>
    </source>
</evidence>
<dbReference type="EMBL" id="FQZU01000016">
    <property type="protein sequence ID" value="SHK01225.1"/>
    <property type="molecule type" value="Genomic_DNA"/>
</dbReference>
<gene>
    <name evidence="16" type="ORF">SAMN02745216_02716</name>
</gene>
<dbReference type="GO" id="GO:0016627">
    <property type="term" value="F:oxidoreductase activity, acting on the CH-CH group of donors"/>
    <property type="evidence" value="ECO:0007669"/>
    <property type="project" value="InterPro"/>
</dbReference>
<dbReference type="Pfam" id="PF12806">
    <property type="entry name" value="Acyl-CoA_dh_C"/>
    <property type="match status" value="1"/>
</dbReference>
<feature type="domain" description="Acyl-CoA oxidase/dehydrogenase middle" evidence="13">
    <location>
        <begin position="163"/>
        <end position="270"/>
    </location>
</feature>
<keyword evidence="6 11" id="KW-0560">Oxidoreductase</keyword>
<evidence type="ECO:0000256" key="8">
    <source>
        <dbReference type="ARBA" id="ARBA00058683"/>
    </source>
</evidence>
<keyword evidence="17" id="KW-1185">Reference proteome</keyword>
<dbReference type="FunFam" id="2.40.110.10:FF:000031">
    <property type="entry name" value="Acyl-CoA dehydrogenase, putative"/>
    <property type="match status" value="1"/>
</dbReference>
<evidence type="ECO:0000256" key="2">
    <source>
        <dbReference type="ARBA" id="ARBA00009347"/>
    </source>
</evidence>
<accession>A0A1M6NZT2</accession>
<evidence type="ECO:0000259" key="15">
    <source>
        <dbReference type="Pfam" id="PF12806"/>
    </source>
</evidence>
<evidence type="ECO:0000259" key="12">
    <source>
        <dbReference type="Pfam" id="PF00441"/>
    </source>
</evidence>
<comment type="function">
    <text evidence="8">Involved in the assimilation of dimethylsulphoniopropionate (DMSP), an important compound in the fixation of carbon in marine phytoplankton, by mediating the conversion of 3-(methylthio)propanoyl-CoA (MMPA-CoA) to 3-(methylthio)acryloyl-CoA (MTA-CoA).</text>
</comment>
<comment type="similarity">
    <text evidence="2 11">Belongs to the acyl-CoA dehydrogenase family.</text>
</comment>
<dbReference type="InterPro" id="IPR013786">
    <property type="entry name" value="AcylCoA_DH/ox_N"/>
</dbReference>
<evidence type="ECO:0000256" key="5">
    <source>
        <dbReference type="ARBA" id="ARBA00022827"/>
    </source>
</evidence>
<dbReference type="Gene3D" id="2.40.110.10">
    <property type="entry name" value="Butyryl-CoA Dehydrogenase, subunit A, domain 2"/>
    <property type="match status" value="1"/>
</dbReference>
<evidence type="ECO:0000256" key="1">
    <source>
        <dbReference type="ARBA" id="ARBA00001974"/>
    </source>
</evidence>
<dbReference type="GO" id="GO:0050660">
    <property type="term" value="F:flavin adenine dinucleotide binding"/>
    <property type="evidence" value="ECO:0007669"/>
    <property type="project" value="InterPro"/>
</dbReference>